<sequence>MKTKDCCGSLFLWMHGFYGMRCAVVPPAVDTTPFQSGVSGRRLQAMDTIYWCRKP</sequence>
<organism evidence="1 2">
    <name type="scientific">Salibacterium lacus</name>
    <dbReference type="NCBI Taxonomy" id="1898109"/>
    <lineage>
        <taxon>Bacteria</taxon>
        <taxon>Bacillati</taxon>
        <taxon>Bacillota</taxon>
        <taxon>Bacilli</taxon>
        <taxon>Bacillales</taxon>
        <taxon>Bacillaceae</taxon>
    </lineage>
</organism>
<evidence type="ECO:0000313" key="2">
    <source>
        <dbReference type="Proteomes" id="UP001597520"/>
    </source>
</evidence>
<gene>
    <name evidence="1" type="ORF">ACFSUB_14715</name>
</gene>
<evidence type="ECO:0000313" key="1">
    <source>
        <dbReference type="EMBL" id="MFD2706716.1"/>
    </source>
</evidence>
<accession>A0ABW5T3X0</accession>
<dbReference type="EMBL" id="JBHUML010000005">
    <property type="protein sequence ID" value="MFD2706716.1"/>
    <property type="molecule type" value="Genomic_DNA"/>
</dbReference>
<dbReference type="RefSeq" id="WP_380714016.1">
    <property type="nucleotide sequence ID" value="NZ_JBHUML010000005.1"/>
</dbReference>
<comment type="caution">
    <text evidence="1">The sequence shown here is derived from an EMBL/GenBank/DDBJ whole genome shotgun (WGS) entry which is preliminary data.</text>
</comment>
<keyword evidence="2" id="KW-1185">Reference proteome</keyword>
<protein>
    <submittedName>
        <fullName evidence="1">Uncharacterized protein</fullName>
    </submittedName>
</protein>
<dbReference type="Proteomes" id="UP001597520">
    <property type="component" value="Unassembled WGS sequence"/>
</dbReference>
<name>A0ABW5T3X0_9BACI</name>
<reference evidence="2" key="1">
    <citation type="journal article" date="2019" name="Int. J. Syst. Evol. Microbiol.">
        <title>The Global Catalogue of Microorganisms (GCM) 10K type strain sequencing project: providing services to taxonomists for standard genome sequencing and annotation.</title>
        <authorList>
            <consortium name="The Broad Institute Genomics Platform"/>
            <consortium name="The Broad Institute Genome Sequencing Center for Infectious Disease"/>
            <person name="Wu L."/>
            <person name="Ma J."/>
        </authorList>
    </citation>
    <scope>NUCLEOTIDE SEQUENCE [LARGE SCALE GENOMIC DNA]</scope>
    <source>
        <strain evidence="2">KCTC 33792</strain>
    </source>
</reference>
<proteinExistence type="predicted"/>